<proteinExistence type="predicted"/>
<accession>F0ZAZ2</accession>
<dbReference type="EMBL" id="GL870967">
    <property type="protein sequence ID" value="EGC38885.1"/>
    <property type="molecule type" value="Genomic_DNA"/>
</dbReference>
<sequence>MIWILIIEVSSMLYFQRQTINLTTSADINTTISTTLEWFNETKATSFAGQDFEIYTNSIKFSIEISKYPFVNPLNSLQLIMSAHFHQTHQTLAHLENMAIQHQVIIQII</sequence>
<dbReference type="InterPro" id="IPR054484">
    <property type="entry name" value="ComC_SSD"/>
</dbReference>
<keyword evidence="3" id="KW-1185">Reference proteome</keyword>
<dbReference type="AlphaFoldDB" id="F0ZAZ2"/>
<evidence type="ECO:0000313" key="2">
    <source>
        <dbReference type="EMBL" id="EGC38885.1"/>
    </source>
</evidence>
<name>F0ZAZ2_DICPU</name>
<dbReference type="PANTHER" id="PTHR31378">
    <property type="entry name" value="EGF-LIKE DOMAIN-CONTAINING PROTEIN-RELATED-RELATED"/>
    <property type="match status" value="1"/>
</dbReference>
<dbReference type="InParanoid" id="F0ZAZ2"/>
<dbReference type="RefSeq" id="XP_003284565.1">
    <property type="nucleotide sequence ID" value="XM_003284517.1"/>
</dbReference>
<dbReference type="PANTHER" id="PTHR31378:SF29">
    <property type="entry name" value="EGF-LIKE DOMAIN-CONTAINING PROTEIN-RELATED"/>
    <property type="match status" value="1"/>
</dbReference>
<feature type="domain" description="ComC supersandwich" evidence="1">
    <location>
        <begin position="3"/>
        <end position="88"/>
    </location>
</feature>
<dbReference type="Pfam" id="PF22933">
    <property type="entry name" value="ComC_SSD"/>
    <property type="match status" value="1"/>
</dbReference>
<dbReference type="OrthoDB" id="19767at2759"/>
<gene>
    <name evidence="2" type="ORF">DICPUDRAFT_75546</name>
</gene>
<organism evidence="2 3">
    <name type="scientific">Dictyostelium purpureum</name>
    <name type="common">Slime mold</name>
    <dbReference type="NCBI Taxonomy" id="5786"/>
    <lineage>
        <taxon>Eukaryota</taxon>
        <taxon>Amoebozoa</taxon>
        <taxon>Evosea</taxon>
        <taxon>Eumycetozoa</taxon>
        <taxon>Dictyostelia</taxon>
        <taxon>Dictyosteliales</taxon>
        <taxon>Dictyosteliaceae</taxon>
        <taxon>Dictyostelium</taxon>
    </lineage>
</organism>
<evidence type="ECO:0000313" key="3">
    <source>
        <dbReference type="Proteomes" id="UP000001064"/>
    </source>
</evidence>
<protein>
    <recommendedName>
        <fullName evidence="1">ComC supersandwich domain-containing protein</fullName>
    </recommendedName>
</protein>
<dbReference type="VEuPathDB" id="AmoebaDB:DICPUDRAFT_75546"/>
<evidence type="ECO:0000259" key="1">
    <source>
        <dbReference type="Pfam" id="PF22933"/>
    </source>
</evidence>
<dbReference type="KEGG" id="dpp:DICPUDRAFT_75546"/>
<dbReference type="GeneID" id="10506367"/>
<dbReference type="Proteomes" id="UP000001064">
    <property type="component" value="Unassembled WGS sequence"/>
</dbReference>
<reference evidence="3" key="1">
    <citation type="journal article" date="2011" name="Genome Biol.">
        <title>Comparative genomics of the social amoebae Dictyostelium discoideum and Dictyostelium purpureum.</title>
        <authorList>
            <consortium name="US DOE Joint Genome Institute (JGI-PGF)"/>
            <person name="Sucgang R."/>
            <person name="Kuo A."/>
            <person name="Tian X."/>
            <person name="Salerno W."/>
            <person name="Parikh A."/>
            <person name="Feasley C.L."/>
            <person name="Dalin E."/>
            <person name="Tu H."/>
            <person name="Huang E."/>
            <person name="Barry K."/>
            <person name="Lindquist E."/>
            <person name="Shapiro H."/>
            <person name="Bruce D."/>
            <person name="Schmutz J."/>
            <person name="Salamov A."/>
            <person name="Fey P."/>
            <person name="Gaudet P."/>
            <person name="Anjard C."/>
            <person name="Babu M.M."/>
            <person name="Basu S."/>
            <person name="Bushmanova Y."/>
            <person name="van der Wel H."/>
            <person name="Katoh-Kurasawa M."/>
            <person name="Dinh C."/>
            <person name="Coutinho P.M."/>
            <person name="Saito T."/>
            <person name="Elias M."/>
            <person name="Schaap P."/>
            <person name="Kay R.R."/>
            <person name="Henrissat B."/>
            <person name="Eichinger L."/>
            <person name="Rivero F."/>
            <person name="Putnam N.H."/>
            <person name="West C.M."/>
            <person name="Loomis W.F."/>
            <person name="Chisholm R.L."/>
            <person name="Shaulsky G."/>
            <person name="Strassmann J.E."/>
            <person name="Queller D.C."/>
            <person name="Kuspa A."/>
            <person name="Grigoriev I.V."/>
        </authorList>
    </citation>
    <scope>NUCLEOTIDE SEQUENCE [LARGE SCALE GENOMIC DNA]</scope>
    <source>
        <strain evidence="3">QSDP1</strain>
    </source>
</reference>